<keyword evidence="2" id="KW-0678">Repressor</keyword>
<dbReference type="GO" id="GO:0003714">
    <property type="term" value="F:transcription corepressor activity"/>
    <property type="evidence" value="ECO:0007669"/>
    <property type="project" value="TreeGrafter"/>
</dbReference>
<dbReference type="InterPro" id="IPR033258">
    <property type="entry name" value="EID"/>
</dbReference>
<reference evidence="7" key="3">
    <citation type="submission" date="2025-09" db="UniProtKB">
        <authorList>
            <consortium name="Ensembl"/>
        </authorList>
    </citation>
    <scope>IDENTIFICATION</scope>
</reference>
<keyword evidence="6" id="KW-0539">Nucleus</keyword>
<evidence type="ECO:0000256" key="1">
    <source>
        <dbReference type="ARBA" id="ARBA00004123"/>
    </source>
</evidence>
<dbReference type="InParanoid" id="I3LXA6"/>
<protein>
    <submittedName>
        <fullName evidence="7">EP300 interacting inhibitor of differentiation 2B</fullName>
    </submittedName>
</protein>
<comment type="subcellular location">
    <subcellularLocation>
        <location evidence="1">Nucleus</location>
    </subcellularLocation>
</comment>
<dbReference type="GO" id="GO:0045662">
    <property type="term" value="P:negative regulation of myoblast differentiation"/>
    <property type="evidence" value="ECO:0007669"/>
    <property type="project" value="Ensembl"/>
</dbReference>
<dbReference type="AlphaFoldDB" id="I3LXA6"/>
<name>I3LXA6_ICTTR</name>
<dbReference type="GO" id="GO:0005654">
    <property type="term" value="C:nucleoplasm"/>
    <property type="evidence" value="ECO:0007669"/>
    <property type="project" value="TreeGrafter"/>
</dbReference>
<proteinExistence type="predicted"/>
<evidence type="ECO:0000256" key="6">
    <source>
        <dbReference type="ARBA" id="ARBA00023242"/>
    </source>
</evidence>
<dbReference type="GO" id="GO:0042802">
    <property type="term" value="F:identical protein binding"/>
    <property type="evidence" value="ECO:0007669"/>
    <property type="project" value="Ensembl"/>
</dbReference>
<dbReference type="HOGENOM" id="CLU_1721807_0_0_1"/>
<keyword evidence="8" id="KW-1185">Reference proteome</keyword>
<dbReference type="FunCoup" id="I3LXA6">
    <property type="interactions" value="289"/>
</dbReference>
<dbReference type="Ensembl" id="ENSSTOT00000000758.2">
    <property type="protein sequence ID" value="ENSSTOP00000000679.2"/>
    <property type="gene ID" value="ENSSTOG00000000761.2"/>
</dbReference>
<keyword evidence="4" id="KW-0805">Transcription regulation</keyword>
<dbReference type="PANTHER" id="PTHR15556:SF4">
    <property type="entry name" value="EP300-INTERACTING INHIBITOR OF DIFFERENTIATION 2B"/>
    <property type="match status" value="1"/>
</dbReference>
<accession>I3LXA6</accession>
<evidence type="ECO:0000256" key="2">
    <source>
        <dbReference type="ARBA" id="ARBA00022491"/>
    </source>
</evidence>
<evidence type="ECO:0000313" key="7">
    <source>
        <dbReference type="Ensembl" id="ENSSTOP00000000679.2"/>
    </source>
</evidence>
<evidence type="ECO:0000256" key="5">
    <source>
        <dbReference type="ARBA" id="ARBA00023163"/>
    </source>
</evidence>
<dbReference type="EMBL" id="AGTP01088951">
    <property type="status" value="NOT_ANNOTATED_CDS"/>
    <property type="molecule type" value="Genomic_DNA"/>
</dbReference>
<gene>
    <name evidence="7" type="primary">EID2B</name>
</gene>
<keyword evidence="3" id="KW-0221">Differentiation</keyword>
<dbReference type="GO" id="GO:0030154">
    <property type="term" value="P:cell differentiation"/>
    <property type="evidence" value="ECO:0007669"/>
    <property type="project" value="UniProtKB-KW"/>
</dbReference>
<reference evidence="8" key="1">
    <citation type="submission" date="2011-11" db="EMBL/GenBank/DDBJ databases">
        <title>The Draft Genome of Spermophilus tridecemlineatus.</title>
        <authorList>
            <consortium name="The Broad Institute Genome Assembly &amp; Analysis Group"/>
            <consortium name="Computational R&amp;D Group"/>
            <consortium name="and Sequencing Platform"/>
            <person name="Di Palma F."/>
            <person name="Alfoldi J."/>
            <person name="Johnson J."/>
            <person name="Berlin A."/>
            <person name="Gnerre S."/>
            <person name="Jaffe D."/>
            <person name="MacCallum I."/>
            <person name="Young S."/>
            <person name="Walker B.J."/>
            <person name="Lindblad-Toh K."/>
        </authorList>
    </citation>
    <scope>NUCLEOTIDE SEQUENCE [LARGE SCALE GENOMIC DNA]</scope>
</reference>
<evidence type="ECO:0000256" key="4">
    <source>
        <dbReference type="ARBA" id="ARBA00023015"/>
    </source>
</evidence>
<evidence type="ECO:0000313" key="8">
    <source>
        <dbReference type="Proteomes" id="UP000005215"/>
    </source>
</evidence>
<reference evidence="7" key="2">
    <citation type="submission" date="2025-08" db="UniProtKB">
        <authorList>
            <consortium name="Ensembl"/>
        </authorList>
    </citation>
    <scope>IDENTIFICATION</scope>
</reference>
<dbReference type="GeneTree" id="ENSGT00940000154796"/>
<sequence>TLWLGGVGEMSEMNPMNGVSDFLQAGIGGRSRAREAQEGPVAGAAQPMARVLGPAHRGVPGLAPGPMSVPNLPGQLGLLGVNQQRLFHQYLDRCPLVPVRLLRAIEERRRLFVEGCKAREAAFDANPPPLDSEAVAFTLALTSSEAGSPLAD</sequence>
<dbReference type="Proteomes" id="UP000005215">
    <property type="component" value="Unassembled WGS sequence"/>
</dbReference>
<dbReference type="PANTHER" id="PTHR15556">
    <property type="entry name" value="EP300-INTERACTING INHIBITOR OF DIFFERENTIATION 2-RELATED"/>
    <property type="match status" value="1"/>
</dbReference>
<keyword evidence="5" id="KW-0804">Transcription</keyword>
<organism evidence="7 8">
    <name type="scientific">Ictidomys tridecemlineatus</name>
    <name type="common">Thirteen-lined ground squirrel</name>
    <name type="synonym">Spermophilus tridecemlineatus</name>
    <dbReference type="NCBI Taxonomy" id="43179"/>
    <lineage>
        <taxon>Eukaryota</taxon>
        <taxon>Metazoa</taxon>
        <taxon>Chordata</taxon>
        <taxon>Craniata</taxon>
        <taxon>Vertebrata</taxon>
        <taxon>Euteleostomi</taxon>
        <taxon>Mammalia</taxon>
        <taxon>Eutheria</taxon>
        <taxon>Euarchontoglires</taxon>
        <taxon>Glires</taxon>
        <taxon>Rodentia</taxon>
        <taxon>Sciuromorpha</taxon>
        <taxon>Sciuridae</taxon>
        <taxon>Xerinae</taxon>
        <taxon>Marmotini</taxon>
        <taxon>Ictidomys</taxon>
    </lineage>
</organism>
<dbReference type="eggNOG" id="ENOG502TGX1">
    <property type="taxonomic scope" value="Eukaryota"/>
</dbReference>
<evidence type="ECO:0000256" key="3">
    <source>
        <dbReference type="ARBA" id="ARBA00022782"/>
    </source>
</evidence>